<reference evidence="2" key="1">
    <citation type="journal article" date="2019" name="Int. J. Syst. Evol. Microbiol.">
        <title>The Global Catalogue of Microorganisms (GCM) 10K type strain sequencing project: providing services to taxonomists for standard genome sequencing and annotation.</title>
        <authorList>
            <consortium name="The Broad Institute Genomics Platform"/>
            <consortium name="The Broad Institute Genome Sequencing Center for Infectious Disease"/>
            <person name="Wu L."/>
            <person name="Ma J."/>
        </authorList>
    </citation>
    <scope>NUCLEOTIDE SEQUENCE [LARGE SCALE GENOMIC DNA]</scope>
    <source>
        <strain evidence="2">JCM 17386</strain>
    </source>
</reference>
<keyword evidence="2" id="KW-1185">Reference proteome</keyword>
<protein>
    <submittedName>
        <fullName evidence="1">Uncharacterized protein</fullName>
    </submittedName>
</protein>
<name>A0ABP7YLL4_9FLAO</name>
<evidence type="ECO:0000313" key="1">
    <source>
        <dbReference type="EMBL" id="GAA4137678.1"/>
    </source>
</evidence>
<comment type="caution">
    <text evidence="1">The sequence shown here is derived from an EMBL/GenBank/DDBJ whole genome shotgun (WGS) entry which is preliminary data.</text>
</comment>
<dbReference type="Proteomes" id="UP001501333">
    <property type="component" value="Unassembled WGS sequence"/>
</dbReference>
<accession>A0ABP7YLL4</accession>
<proteinExistence type="predicted"/>
<evidence type="ECO:0000313" key="2">
    <source>
        <dbReference type="Proteomes" id="UP001501333"/>
    </source>
</evidence>
<dbReference type="EMBL" id="BAABAO010000013">
    <property type="protein sequence ID" value="GAA4137678.1"/>
    <property type="molecule type" value="Genomic_DNA"/>
</dbReference>
<gene>
    <name evidence="1" type="ORF">GCM10022250_35710</name>
</gene>
<organism evidence="1 2">
    <name type="scientific">Flavobacterium chungbukense</name>
    <dbReference type="NCBI Taxonomy" id="877464"/>
    <lineage>
        <taxon>Bacteria</taxon>
        <taxon>Pseudomonadati</taxon>
        <taxon>Bacteroidota</taxon>
        <taxon>Flavobacteriia</taxon>
        <taxon>Flavobacteriales</taxon>
        <taxon>Flavobacteriaceae</taxon>
        <taxon>Flavobacterium</taxon>
    </lineage>
</organism>
<sequence>MEVEMGSCKYQTDVCEIQIRIKNINYNINYNINKNSIALILILCPPERSRRTRKVERTVWI</sequence>